<dbReference type="Pfam" id="PF05699">
    <property type="entry name" value="Dimer_Tnp_hAT"/>
    <property type="match status" value="1"/>
</dbReference>
<evidence type="ECO:0000256" key="10">
    <source>
        <dbReference type="PROSITE-ProRule" id="PRU00027"/>
    </source>
</evidence>
<dbReference type="InterPro" id="IPR036236">
    <property type="entry name" value="Znf_C2H2_sf"/>
</dbReference>
<dbReference type="GO" id="GO:0003677">
    <property type="term" value="F:DNA binding"/>
    <property type="evidence" value="ECO:0007669"/>
    <property type="project" value="UniProtKB-KW"/>
</dbReference>
<dbReference type="InParanoid" id="A0A7N2MTG6"/>
<feature type="region of interest" description="Disordered" evidence="12">
    <location>
        <begin position="761"/>
        <end position="794"/>
    </location>
</feature>
<dbReference type="PROSITE" id="PS50808">
    <property type="entry name" value="ZF_BED"/>
    <property type="match status" value="1"/>
</dbReference>
<dbReference type="GO" id="GO:0005634">
    <property type="term" value="C:nucleus"/>
    <property type="evidence" value="ECO:0007669"/>
    <property type="project" value="UniProtKB-SubCell"/>
</dbReference>
<evidence type="ECO:0000313" key="14">
    <source>
        <dbReference type="EnsemblPlants" id="QL10p051821:mrna"/>
    </source>
</evidence>
<dbReference type="PANTHER" id="PTHR46481">
    <property type="entry name" value="ZINC FINGER BED DOMAIN-CONTAINING PROTEIN 4"/>
    <property type="match status" value="1"/>
</dbReference>
<organism evidence="14 15">
    <name type="scientific">Quercus lobata</name>
    <name type="common">Valley oak</name>
    <dbReference type="NCBI Taxonomy" id="97700"/>
    <lineage>
        <taxon>Eukaryota</taxon>
        <taxon>Viridiplantae</taxon>
        <taxon>Streptophyta</taxon>
        <taxon>Embryophyta</taxon>
        <taxon>Tracheophyta</taxon>
        <taxon>Spermatophyta</taxon>
        <taxon>Magnoliopsida</taxon>
        <taxon>eudicotyledons</taxon>
        <taxon>Gunneridae</taxon>
        <taxon>Pentapetalae</taxon>
        <taxon>rosids</taxon>
        <taxon>fabids</taxon>
        <taxon>Fagales</taxon>
        <taxon>Fagaceae</taxon>
        <taxon>Quercus</taxon>
    </lineage>
</organism>
<evidence type="ECO:0000256" key="7">
    <source>
        <dbReference type="ARBA" id="ARBA00023125"/>
    </source>
</evidence>
<dbReference type="AlphaFoldDB" id="A0A7N2MTG6"/>
<dbReference type="PANTHER" id="PTHR46481:SF6">
    <property type="entry name" value="ZINC FINGER BED DOMAIN-CONTAINING PROTEIN RICESLEEPER 2-LIKE"/>
    <property type="match status" value="1"/>
</dbReference>
<evidence type="ECO:0000256" key="1">
    <source>
        <dbReference type="ARBA" id="ARBA00004123"/>
    </source>
</evidence>
<feature type="compositionally biased region" description="Pro residues" evidence="12">
    <location>
        <begin position="831"/>
        <end position="848"/>
    </location>
</feature>
<feature type="domain" description="BED-type" evidence="13">
    <location>
        <begin position="30"/>
        <end position="93"/>
    </location>
</feature>
<keyword evidence="4 10" id="KW-0863">Zinc-finger</keyword>
<evidence type="ECO:0000259" key="13">
    <source>
        <dbReference type="PROSITE" id="PS50808"/>
    </source>
</evidence>
<evidence type="ECO:0000256" key="12">
    <source>
        <dbReference type="SAM" id="MobiDB-lite"/>
    </source>
</evidence>
<feature type="compositionally biased region" description="Low complexity" evidence="12">
    <location>
        <begin position="761"/>
        <end position="771"/>
    </location>
</feature>
<name>A0A7N2MTG6_QUELO</name>
<sequence length="862" mass="98306">MQRSEISAPSPSKIQYEVTSALPTYSKRRRLVSEVWNDFNKVEVGGKFRAICKHCCKDFSGSSKSGTTHLKNHLLRCSAIKSGESCKEMISPSKTGDFKNPTVIDGNSVFDEERSRLDVVRMIIKHGYPLNMVEHEYFKVFVKNLQPMFKFHSQDTLKAGILHVYREEKEKLCKHLDGLKLKKKILAVKNVGYNYTGETLFGMVKSLLLEWNIDKKLCSITVESSSSNDQMVKTLESWLGKQGYHPFRGKLFHIRCITHIINLLVQDGLDEIGDILHKIRKAIKYINETTIGKEKFQEVVKKLNLQSKDITSQGVPIRWDSTFFMLESALEFREAFSYLQSSDCDFPVNLSMEEWDKAKVMHKCLIVFYDGICSFLGSKCLTTNVYFRKIFDIHHNLIQWQKSEHTFIRSVAKKMSETFDKYFDYCTSVSAIAAVFDPRTKLDFVHYSFTELYGGHTKKYLLIDDALGHIFDEYAKGRSSQASTSYDDNYSDILDRWYKSKREMNKAHSQRAELDRYLEEPIPDFEGEFDILGWWHTNSTKFPTLWRIARDILAIPMSTSISNSAFSNETMTINPTFNGLDPDIIEALVCGEDWLDNPVRITANKDNDHSFEPTHTSFGLAGTSSSLESQEKHAPSTTNTKLMLANLSSTWSPQPFPTGVITKSSDHGSSGNDAEAVKSCIRTMEFKYHDKVAREMDRAEYEAQLAAKEAQNRQDREQYAQEKFELEQRIKHLEVEWQKLLFEANRDRLRNVLVPPNYGYPAPSSAPSSSSQLGVSNPQGSWHEGEGSYHHLDTTSDISHCPGLLYNSQNQGTSSLVTMNLVRASEFPKSPLTPPPTSTPPTTPPGPPEMDQDFYQQLFSSL</sequence>
<feature type="region of interest" description="Disordered" evidence="12">
    <location>
        <begin position="822"/>
        <end position="852"/>
    </location>
</feature>
<keyword evidence="5" id="KW-0862">Zinc</keyword>
<dbReference type="GO" id="GO:0008270">
    <property type="term" value="F:zinc ion binding"/>
    <property type="evidence" value="ECO:0007669"/>
    <property type="project" value="UniProtKB-KW"/>
</dbReference>
<dbReference type="InterPro" id="IPR012337">
    <property type="entry name" value="RNaseH-like_sf"/>
</dbReference>
<dbReference type="Gramene" id="QL10p051821:mrna">
    <property type="protein sequence ID" value="QL10p051821:mrna"/>
    <property type="gene ID" value="QL10p051821"/>
</dbReference>
<evidence type="ECO:0000256" key="2">
    <source>
        <dbReference type="ARBA" id="ARBA00011738"/>
    </source>
</evidence>
<evidence type="ECO:0000313" key="15">
    <source>
        <dbReference type="Proteomes" id="UP000594261"/>
    </source>
</evidence>
<dbReference type="SMART" id="SM00614">
    <property type="entry name" value="ZnF_BED"/>
    <property type="match status" value="1"/>
</dbReference>
<keyword evidence="3" id="KW-0479">Metal-binding</keyword>
<keyword evidence="8" id="KW-0804">Transcription</keyword>
<feature type="region of interest" description="Disordered" evidence="12">
    <location>
        <begin position="606"/>
        <end position="636"/>
    </location>
</feature>
<protein>
    <recommendedName>
        <fullName evidence="13">BED-type domain-containing protein</fullName>
    </recommendedName>
</protein>
<evidence type="ECO:0000256" key="3">
    <source>
        <dbReference type="ARBA" id="ARBA00022723"/>
    </source>
</evidence>
<dbReference type="OMA" id="VICPERE"/>
<comment type="subunit">
    <text evidence="2">Homodimer.</text>
</comment>
<proteinExistence type="predicted"/>
<feature type="compositionally biased region" description="Basic and acidic residues" evidence="12">
    <location>
        <begin position="783"/>
        <end position="794"/>
    </location>
</feature>
<dbReference type="InterPro" id="IPR025525">
    <property type="entry name" value="hAT-like_transposase_RNase-H"/>
</dbReference>
<evidence type="ECO:0000256" key="5">
    <source>
        <dbReference type="ARBA" id="ARBA00022833"/>
    </source>
</evidence>
<evidence type="ECO:0000256" key="6">
    <source>
        <dbReference type="ARBA" id="ARBA00023015"/>
    </source>
</evidence>
<keyword evidence="9" id="KW-0539">Nucleus</keyword>
<accession>A0A7N2MTG6</accession>
<evidence type="ECO:0000256" key="8">
    <source>
        <dbReference type="ARBA" id="ARBA00023163"/>
    </source>
</evidence>
<reference evidence="14 15" key="1">
    <citation type="journal article" date="2016" name="G3 (Bethesda)">
        <title>First Draft Assembly and Annotation of the Genome of a California Endemic Oak Quercus lobata Nee (Fagaceae).</title>
        <authorList>
            <person name="Sork V.L."/>
            <person name="Fitz-Gibbon S.T."/>
            <person name="Puiu D."/>
            <person name="Crepeau M."/>
            <person name="Gugger P.F."/>
            <person name="Sherman R."/>
            <person name="Stevens K."/>
            <person name="Langley C.H."/>
            <person name="Pellegrini M."/>
            <person name="Salzberg S.L."/>
        </authorList>
    </citation>
    <scope>NUCLEOTIDE SEQUENCE [LARGE SCALE GENOMIC DNA]</scope>
    <source>
        <strain evidence="14 15">cv. SW786</strain>
    </source>
</reference>
<feature type="coiled-coil region" evidence="11">
    <location>
        <begin position="698"/>
        <end position="736"/>
    </location>
</feature>
<dbReference type="SUPFAM" id="SSF53098">
    <property type="entry name" value="Ribonuclease H-like"/>
    <property type="match status" value="1"/>
</dbReference>
<comment type="subcellular location">
    <subcellularLocation>
        <location evidence="1">Nucleus</location>
    </subcellularLocation>
</comment>
<keyword evidence="7" id="KW-0238">DNA-binding</keyword>
<dbReference type="InterPro" id="IPR008906">
    <property type="entry name" value="HATC_C_dom"/>
</dbReference>
<keyword evidence="11" id="KW-0175">Coiled coil</keyword>
<dbReference type="InterPro" id="IPR003656">
    <property type="entry name" value="Znf_BED"/>
</dbReference>
<evidence type="ECO:0000256" key="11">
    <source>
        <dbReference type="SAM" id="Coils"/>
    </source>
</evidence>
<dbReference type="Proteomes" id="UP000594261">
    <property type="component" value="Chromosome 10"/>
</dbReference>
<keyword evidence="6" id="KW-0805">Transcription regulation</keyword>
<feature type="compositionally biased region" description="Polar residues" evidence="12">
    <location>
        <begin position="613"/>
        <end position="628"/>
    </location>
</feature>
<evidence type="ECO:0000256" key="9">
    <source>
        <dbReference type="ARBA" id="ARBA00023242"/>
    </source>
</evidence>
<keyword evidence="15" id="KW-1185">Reference proteome</keyword>
<dbReference type="InterPro" id="IPR052035">
    <property type="entry name" value="ZnF_BED_domain_contain"/>
</dbReference>
<dbReference type="EnsemblPlants" id="QL10p051821:mrna">
    <property type="protein sequence ID" value="QL10p051821:mrna"/>
    <property type="gene ID" value="QL10p051821"/>
</dbReference>
<dbReference type="SUPFAM" id="SSF57667">
    <property type="entry name" value="beta-beta-alpha zinc fingers"/>
    <property type="match status" value="1"/>
</dbReference>
<dbReference type="Pfam" id="PF02892">
    <property type="entry name" value="zf-BED"/>
    <property type="match status" value="1"/>
</dbReference>
<evidence type="ECO:0000256" key="4">
    <source>
        <dbReference type="ARBA" id="ARBA00022771"/>
    </source>
</evidence>
<dbReference type="Pfam" id="PF14372">
    <property type="entry name" value="hAT-like_RNase-H"/>
    <property type="match status" value="1"/>
</dbReference>
<dbReference type="EMBL" id="LRBV02000010">
    <property type="status" value="NOT_ANNOTATED_CDS"/>
    <property type="molecule type" value="Genomic_DNA"/>
</dbReference>
<reference evidence="14" key="2">
    <citation type="submission" date="2021-01" db="UniProtKB">
        <authorList>
            <consortium name="EnsemblPlants"/>
        </authorList>
    </citation>
    <scope>IDENTIFICATION</scope>
</reference>
<dbReference type="GO" id="GO:0046983">
    <property type="term" value="F:protein dimerization activity"/>
    <property type="evidence" value="ECO:0007669"/>
    <property type="project" value="InterPro"/>
</dbReference>